<accession>A0ABW1UCU1</accession>
<dbReference type="EMBL" id="JBHSSO010000068">
    <property type="protein sequence ID" value="MFC6290483.1"/>
    <property type="molecule type" value="Genomic_DNA"/>
</dbReference>
<feature type="signal peptide" evidence="1">
    <location>
        <begin position="1"/>
        <end position="30"/>
    </location>
</feature>
<name>A0ABW1UCU1_9LACO</name>
<feature type="chain" id="PRO_5045850343" evidence="1">
    <location>
        <begin position="31"/>
        <end position="99"/>
    </location>
</feature>
<dbReference type="Proteomes" id="UP001596258">
    <property type="component" value="Unassembled WGS sequence"/>
</dbReference>
<gene>
    <name evidence="2" type="ORF">ACFP1M_09905</name>
</gene>
<evidence type="ECO:0000256" key="1">
    <source>
        <dbReference type="SAM" id="SignalP"/>
    </source>
</evidence>
<proteinExistence type="predicted"/>
<organism evidence="2 3">
    <name type="scientific">Levilactobacillus angrenensis</name>
    <dbReference type="NCBI Taxonomy" id="2486020"/>
    <lineage>
        <taxon>Bacteria</taxon>
        <taxon>Bacillati</taxon>
        <taxon>Bacillota</taxon>
        <taxon>Bacilli</taxon>
        <taxon>Lactobacillales</taxon>
        <taxon>Lactobacillaceae</taxon>
        <taxon>Levilactobacillus</taxon>
    </lineage>
</organism>
<keyword evidence="1" id="KW-0732">Signal</keyword>
<comment type="caution">
    <text evidence="2">The sequence shown here is derived from an EMBL/GenBank/DDBJ whole genome shotgun (WGS) entry which is preliminary data.</text>
</comment>
<evidence type="ECO:0000313" key="3">
    <source>
        <dbReference type="Proteomes" id="UP001596258"/>
    </source>
</evidence>
<sequence>MTNVKTMMTKILLGAMTLATVSATSAGAAAATNPGMAVAAPKIERTTITLQPRPNTEVQVIKIRLKKPTTTKQLSKQVQTNVDASALNLDQKHTDSQLK</sequence>
<dbReference type="RefSeq" id="WP_125576082.1">
    <property type="nucleotide sequence ID" value="NZ_JBHSSO010000068.1"/>
</dbReference>
<evidence type="ECO:0000313" key="2">
    <source>
        <dbReference type="EMBL" id="MFC6290483.1"/>
    </source>
</evidence>
<keyword evidence="3" id="KW-1185">Reference proteome</keyword>
<reference evidence="3" key="1">
    <citation type="journal article" date="2019" name="Int. J. Syst. Evol. Microbiol.">
        <title>The Global Catalogue of Microorganisms (GCM) 10K type strain sequencing project: providing services to taxonomists for standard genome sequencing and annotation.</title>
        <authorList>
            <consortium name="The Broad Institute Genomics Platform"/>
            <consortium name="The Broad Institute Genome Sequencing Center for Infectious Disease"/>
            <person name="Wu L."/>
            <person name="Ma J."/>
        </authorList>
    </citation>
    <scope>NUCLEOTIDE SEQUENCE [LARGE SCALE GENOMIC DNA]</scope>
    <source>
        <strain evidence="3">CCM 8893</strain>
    </source>
</reference>
<protein>
    <submittedName>
        <fullName evidence="2">Uncharacterized protein</fullName>
    </submittedName>
</protein>